<comment type="caution">
    <text evidence="3">The sequence shown here is derived from an EMBL/GenBank/DDBJ whole genome shotgun (WGS) entry which is preliminary data.</text>
</comment>
<reference evidence="3" key="1">
    <citation type="journal article" date="2023" name="Mol. Plant Microbe Interact.">
        <title>Elucidating the Obligate Nature and Biological Capacity of an Invasive Fungal Corn Pathogen.</title>
        <authorList>
            <person name="MacCready J.S."/>
            <person name="Roggenkamp E.M."/>
            <person name="Gdanetz K."/>
            <person name="Chilvers M.I."/>
        </authorList>
    </citation>
    <scope>NUCLEOTIDE SEQUENCE</scope>
    <source>
        <strain evidence="3">PM02</strain>
    </source>
</reference>
<evidence type="ECO:0000313" key="3">
    <source>
        <dbReference type="EMBL" id="KAK2075439.1"/>
    </source>
</evidence>
<dbReference type="EMBL" id="JAQQPM010000009">
    <property type="protein sequence ID" value="KAK2075439.1"/>
    <property type="molecule type" value="Genomic_DNA"/>
</dbReference>
<feature type="region of interest" description="Disordered" evidence="1">
    <location>
        <begin position="1"/>
        <end position="34"/>
    </location>
</feature>
<dbReference type="Proteomes" id="UP001217918">
    <property type="component" value="Unassembled WGS sequence"/>
</dbReference>
<keyword evidence="2" id="KW-1133">Transmembrane helix</keyword>
<evidence type="ECO:0000256" key="2">
    <source>
        <dbReference type="SAM" id="Phobius"/>
    </source>
</evidence>
<evidence type="ECO:0000256" key="1">
    <source>
        <dbReference type="SAM" id="MobiDB-lite"/>
    </source>
</evidence>
<keyword evidence="2" id="KW-0812">Transmembrane</keyword>
<evidence type="ECO:0000313" key="4">
    <source>
        <dbReference type="Proteomes" id="UP001217918"/>
    </source>
</evidence>
<accession>A0AAD9ICV9</accession>
<sequence length="134" mass="14730">MHLLRRSCRIEADSGQSSRPPPPIRTLLEDEEDGEDYSEVIEALKQHMKSYKRVIAIGMGRFSYYILPILFLPIIYTSSSSSSNNNSSSSSSNNNSSSISSTSSNNCLNADSAPFDSKGLIARIHILLEQATTL</sequence>
<protein>
    <submittedName>
        <fullName evidence="3">Uncharacterized protein</fullName>
    </submittedName>
</protein>
<keyword evidence="2" id="KW-0472">Membrane</keyword>
<dbReference type="AlphaFoldDB" id="A0AAD9ICV9"/>
<name>A0AAD9ICV9_9PEZI</name>
<keyword evidence="4" id="KW-1185">Reference proteome</keyword>
<gene>
    <name evidence="3" type="ORF">P8C59_009567</name>
</gene>
<feature type="region of interest" description="Disordered" evidence="1">
    <location>
        <begin position="79"/>
        <end position="103"/>
    </location>
</feature>
<organism evidence="3 4">
    <name type="scientific">Phyllachora maydis</name>
    <dbReference type="NCBI Taxonomy" id="1825666"/>
    <lineage>
        <taxon>Eukaryota</taxon>
        <taxon>Fungi</taxon>
        <taxon>Dikarya</taxon>
        <taxon>Ascomycota</taxon>
        <taxon>Pezizomycotina</taxon>
        <taxon>Sordariomycetes</taxon>
        <taxon>Sordariomycetidae</taxon>
        <taxon>Phyllachorales</taxon>
        <taxon>Phyllachoraceae</taxon>
        <taxon>Phyllachora</taxon>
    </lineage>
</organism>
<proteinExistence type="predicted"/>
<feature type="transmembrane region" description="Helical" evidence="2">
    <location>
        <begin position="54"/>
        <end position="76"/>
    </location>
</feature>